<proteinExistence type="predicted"/>
<dbReference type="Proteomes" id="UP000203101">
    <property type="component" value="Segment"/>
</dbReference>
<gene>
    <name evidence="1" type="primary">50</name>
    <name evidence="1" type="ORF">SEA_VINCENZO_50</name>
</gene>
<name>A0A0F6SJJ2_9CAUD</name>
<keyword evidence="2" id="KW-1185">Reference proteome</keyword>
<evidence type="ECO:0000313" key="1">
    <source>
        <dbReference type="EMBL" id="AKF14312.1"/>
    </source>
</evidence>
<evidence type="ECO:0000313" key="2">
    <source>
        <dbReference type="Proteomes" id="UP000203101"/>
    </source>
</evidence>
<dbReference type="KEGG" id="vg:26637353"/>
<dbReference type="RefSeq" id="YP_009210906.1">
    <property type="nucleotide sequence ID" value="NC_028934.1"/>
</dbReference>
<accession>A0A0F6SJJ2</accession>
<dbReference type="GeneID" id="26637353"/>
<reference evidence="1 2" key="1">
    <citation type="journal article" date="2015" name="Genome Announc.">
        <title>Genome Sequences of Mycobacteriophages AlanGrant, Baee, Corofin, OrangeOswald, and Vincenzo, New Members of Cluster B.</title>
        <authorList>
            <person name="Pope W.H."/>
            <person name="Carbonara M.E."/>
            <person name="Cioffi H.M."/>
            <person name="Cruz T."/>
            <person name="Dang B.Q."/>
            <person name="Doyle A.N."/>
            <person name="Fan O.H."/>
            <person name="Gallagher M."/>
            <person name="Gentile G.M."/>
            <person name="German B.A."/>
            <person name="Farrell M.E."/>
            <person name="Gerwig M."/>
            <person name="Hunter K.L."/>
            <person name="Lefever V.E."/>
            <person name="Marfisi N.A."/>
            <person name="McDonnell J.E."/>
            <person name="Monga J.K."/>
            <person name="Quiroz K.G."/>
            <person name="Pong A.C."/>
            <person name="Rimple P.A."/>
            <person name="Situ M."/>
            <person name="Sohnen P.C."/>
            <person name="Stockinger A.N."/>
            <person name="Thompson P.K."/>
            <person name="Torchio N.M."/>
            <person name="Toner C.L."/>
            <person name="Ulbrich M.C."/>
            <person name="Vohra N.I."/>
            <person name="Zakir A."/>
            <person name="Adkins N.L."/>
            <person name="Brown B.R."/>
            <person name="Churilla B.M."/>
            <person name="Kramer Z.J."/>
            <person name="Lapin J.S."/>
            <person name="Montgomery M.T."/>
            <person name="Prout A.K."/>
            <person name="Grubb S.R."/>
            <person name="Warner M.H."/>
            <person name="Bowman C.A."/>
            <person name="Russell D.A."/>
            <person name="Hatfull G.F."/>
        </authorList>
    </citation>
    <scope>NUCLEOTIDE SEQUENCE [LARGE SCALE GENOMIC DNA]</scope>
</reference>
<sequence>MIVIRARVVTSVDIDPHFATDIEEAQQRITDKVRDMLAQLGNVREGVTVTLELDDVPQMRDVDVFTDAEDDYRS</sequence>
<organism evidence="1 2">
    <name type="scientific">Mycobacterium phage Vincenzo</name>
    <dbReference type="NCBI Taxonomy" id="1647301"/>
    <lineage>
        <taxon>Viruses</taxon>
        <taxon>Duplodnaviria</taxon>
        <taxon>Heunggongvirae</taxon>
        <taxon>Uroviricota</taxon>
        <taxon>Caudoviricetes</taxon>
        <taxon>Bclasvirinae</taxon>
        <taxon>Coopervirus</taxon>
        <taxon>Coopervirus vincenzo</taxon>
    </lineage>
</organism>
<dbReference type="EMBL" id="KR080194">
    <property type="protein sequence ID" value="AKF14312.1"/>
    <property type="molecule type" value="Genomic_DNA"/>
</dbReference>
<protein>
    <submittedName>
        <fullName evidence="1">Uncharacterized protein</fullName>
    </submittedName>
</protein>
<dbReference type="OrthoDB" id="25878at10239"/>